<keyword evidence="1" id="KW-0812">Transmembrane</keyword>
<keyword evidence="1" id="KW-1133">Transmembrane helix</keyword>
<dbReference type="RefSeq" id="XP_020430290.1">
    <property type="nucleotide sequence ID" value="XM_020579615.1"/>
</dbReference>
<reference evidence="2 3" key="1">
    <citation type="journal article" date="2011" name="Genome Res.">
        <title>Phylogeny-wide analysis of social amoeba genomes highlights ancient origins for complex intercellular communication.</title>
        <authorList>
            <person name="Heidel A.J."/>
            <person name="Lawal H.M."/>
            <person name="Felder M."/>
            <person name="Schilde C."/>
            <person name="Helps N.R."/>
            <person name="Tunggal B."/>
            <person name="Rivero F."/>
            <person name="John U."/>
            <person name="Schleicher M."/>
            <person name="Eichinger L."/>
            <person name="Platzer M."/>
            <person name="Noegel A.A."/>
            <person name="Schaap P."/>
            <person name="Gloeckner G."/>
        </authorList>
    </citation>
    <scope>NUCLEOTIDE SEQUENCE [LARGE SCALE GENOMIC DNA]</scope>
    <source>
        <strain evidence="3">ATCC 26659 / Pp 5 / PN500</strain>
    </source>
</reference>
<name>D3BJT4_HETP5</name>
<sequence>MEQQQLFYSILSLLVSVLISSFTVYPIELWRLRRQIYPILKRYHSYLWRLQSATVVDKRRRVVEECFIDEFGWSIFARGFLVELLSNVALVSVVYILLGTDFIFSSIESRQRYEYNVQLSLFNIKLLLAIVIIAISSTYIDFHSQQLKIVYQLNEQQQYNNKNYYHHNNDNNNNTSNIINKKGNDHLKQSNIIYRVNLYEKSIEEVYGTVIPPSLYRSYPALTTPVLQKYLLQALSNVCFYLLYASVYCLLFNYQQRQYTNHAMIYSSGSVSDRKQFLVLSITSATRYTGIYGSSAIHTTIGSPTDTDTSIHICIQSTTANNHRQSIEFRREHTPLIPQQTDQTLPKEYLRRYL</sequence>
<dbReference type="GeneID" id="31364291"/>
<feature type="transmembrane region" description="Helical" evidence="1">
    <location>
        <begin position="7"/>
        <end position="27"/>
    </location>
</feature>
<gene>
    <name evidence="2" type="ORF">PPL_08814</name>
</gene>
<evidence type="ECO:0000256" key="1">
    <source>
        <dbReference type="SAM" id="Phobius"/>
    </source>
</evidence>
<keyword evidence="3" id="KW-1185">Reference proteome</keyword>
<keyword evidence="1" id="KW-0472">Membrane</keyword>
<protein>
    <submittedName>
        <fullName evidence="2">Uncharacterized protein</fullName>
    </submittedName>
</protein>
<proteinExistence type="predicted"/>
<organism evidence="2 3">
    <name type="scientific">Heterostelium pallidum (strain ATCC 26659 / Pp 5 / PN500)</name>
    <name type="common">Cellular slime mold</name>
    <name type="synonym">Polysphondylium pallidum</name>
    <dbReference type="NCBI Taxonomy" id="670386"/>
    <lineage>
        <taxon>Eukaryota</taxon>
        <taxon>Amoebozoa</taxon>
        <taxon>Evosea</taxon>
        <taxon>Eumycetozoa</taxon>
        <taxon>Dictyostelia</taxon>
        <taxon>Acytosteliales</taxon>
        <taxon>Acytosteliaceae</taxon>
        <taxon>Heterostelium</taxon>
    </lineage>
</organism>
<dbReference type="EMBL" id="ADBJ01000038">
    <property type="protein sequence ID" value="EFA78164.1"/>
    <property type="molecule type" value="Genomic_DNA"/>
</dbReference>
<dbReference type="InParanoid" id="D3BJT4"/>
<feature type="transmembrane region" description="Helical" evidence="1">
    <location>
        <begin position="119"/>
        <end position="140"/>
    </location>
</feature>
<comment type="caution">
    <text evidence="2">The sequence shown here is derived from an EMBL/GenBank/DDBJ whole genome shotgun (WGS) entry which is preliminary data.</text>
</comment>
<dbReference type="AlphaFoldDB" id="D3BJT4"/>
<feature type="transmembrane region" description="Helical" evidence="1">
    <location>
        <begin position="230"/>
        <end position="254"/>
    </location>
</feature>
<feature type="transmembrane region" description="Helical" evidence="1">
    <location>
        <begin position="75"/>
        <end position="98"/>
    </location>
</feature>
<evidence type="ECO:0000313" key="2">
    <source>
        <dbReference type="EMBL" id="EFA78164.1"/>
    </source>
</evidence>
<dbReference type="Proteomes" id="UP000001396">
    <property type="component" value="Unassembled WGS sequence"/>
</dbReference>
<evidence type="ECO:0000313" key="3">
    <source>
        <dbReference type="Proteomes" id="UP000001396"/>
    </source>
</evidence>
<accession>D3BJT4</accession>